<dbReference type="EMBL" id="CP002683">
    <property type="protein sequence ID" value="AEH44522.1"/>
    <property type="molecule type" value="Genomic_DNA"/>
</dbReference>
<evidence type="ECO:0000313" key="2">
    <source>
        <dbReference type="Proteomes" id="UP000006793"/>
    </source>
</evidence>
<name>F8ABS0_THEID</name>
<dbReference type="AlphaFoldDB" id="F8ABS0"/>
<keyword evidence="2" id="KW-1185">Reference proteome</keyword>
<dbReference type="Proteomes" id="UP000006793">
    <property type="component" value="Chromosome"/>
</dbReference>
<dbReference type="KEGG" id="tid:Thein_0642"/>
<dbReference type="PaxDb" id="667014-Thein_0642"/>
<gene>
    <name evidence="1" type="ordered locus">Thein_0642</name>
</gene>
<dbReference type="Pfam" id="PF19676">
    <property type="entry name" value="DUF6178"/>
    <property type="match status" value="1"/>
</dbReference>
<evidence type="ECO:0000313" key="1">
    <source>
        <dbReference type="EMBL" id="AEH44522.1"/>
    </source>
</evidence>
<dbReference type="InParanoid" id="F8ABS0"/>
<sequence length="615" mass="72365">MTTKQKEREEKALKSKRQPIWPEKELPDWRELLTAPSEKAEEIMQGLSLREQLTLILQAPWEVRERLIVLSPQAERLVKALPPQEFFWTVKAVSPEEAVTLLSMATPLQLQFLFDLDCWRKDQLVLERALAWLTLLFEASEDVVARWLKQVDFEFLVTLMKRLVEVYKRPDGVDLTEARDWLPPYTLDDLYFVNFRLDKFEPLARRLIEILMEFDQPRYRDLMESIIWELPAEIEELAYRWRRARLADWGIPDYYEAVDIYAPTTPDHLRRIEPTYLPAPEEEETPPPAFLPAIQTEGVDFLAEAISRVRDYRQIERLKRELAWLVNKVLIVDIGTIDDIEEARKVFDKVAGYLNIGLEYLAHGQIEAAVKILETYFLEDIFRLAQKLITDLRRYANEIITQEGLDSRIFRHLDEPYASYLKGVTAKDANRIMLFQPEKVGTAEEFRFFRRLEEIERVRRMLSEIAYWAPLIQKAFGTPPVWLAELALKKTNLLEPADIRWSTLVLTSLGNWLTEKEFRFEAIVQGKWPEVISKLLTKHPGSNRSVVREKVKEETFANFKKLAREIAPVEEDHLKSFLDLCFFRAEEEFAFADEKDIPDPRYVQCMLIELKDAKE</sequence>
<protein>
    <submittedName>
        <fullName evidence="1">Uncharacterized protein</fullName>
    </submittedName>
</protein>
<accession>F8ABS0</accession>
<reference evidence="1 2" key="2">
    <citation type="journal article" date="2012" name="Stand. Genomic Sci.">
        <title>Complete genome sequence of the thermophilic sulfate-reducing ocean bacterium Thermodesulfatator indicus type strain (CIR29812(T)).</title>
        <authorList>
            <person name="Anderson I."/>
            <person name="Saunders E."/>
            <person name="Lapidus A."/>
            <person name="Nolan M."/>
            <person name="Lucas S."/>
            <person name="Tice H."/>
            <person name="Del Rio T.G."/>
            <person name="Cheng J.F."/>
            <person name="Han C."/>
            <person name="Tapia R."/>
            <person name="Goodwin L.A."/>
            <person name="Pitluck S."/>
            <person name="Liolios K."/>
            <person name="Mavromatis K."/>
            <person name="Pagani I."/>
            <person name="Ivanova N."/>
            <person name="Mikhailova N."/>
            <person name="Pati A."/>
            <person name="Chen A."/>
            <person name="Palaniappan K."/>
            <person name="Land M."/>
            <person name="Hauser L."/>
            <person name="Jeffries C.D."/>
            <person name="Chang Y.J."/>
            <person name="Brambilla E.M."/>
            <person name="Rohde M."/>
            <person name="Spring S."/>
            <person name="Goker M."/>
            <person name="Detter J.C."/>
            <person name="Woyke T."/>
            <person name="Bristow J."/>
            <person name="Eisen J.A."/>
            <person name="Markowitz V."/>
            <person name="Hugenholtz P."/>
            <person name="Kyrpides N.C."/>
            <person name="Klenk H.P."/>
        </authorList>
    </citation>
    <scope>NUCLEOTIDE SEQUENCE [LARGE SCALE GENOMIC DNA]</scope>
    <source>
        <strain evidence="2">DSM 15286 / JCM 11887 / CIR29812</strain>
    </source>
</reference>
<proteinExistence type="predicted"/>
<dbReference type="eggNOG" id="ENOG5030WK3">
    <property type="taxonomic scope" value="Bacteria"/>
</dbReference>
<dbReference type="HOGENOM" id="CLU_033811_0_0_0"/>
<dbReference type="STRING" id="667014.Thein_0642"/>
<dbReference type="RefSeq" id="WP_013907267.1">
    <property type="nucleotide sequence ID" value="NC_015681.1"/>
</dbReference>
<dbReference type="InterPro" id="IPR045750">
    <property type="entry name" value="DUF6178"/>
</dbReference>
<dbReference type="OrthoDB" id="5479105at2"/>
<organism evidence="1 2">
    <name type="scientific">Thermodesulfatator indicus (strain DSM 15286 / JCM 11887 / CIR29812)</name>
    <dbReference type="NCBI Taxonomy" id="667014"/>
    <lineage>
        <taxon>Bacteria</taxon>
        <taxon>Pseudomonadati</taxon>
        <taxon>Thermodesulfobacteriota</taxon>
        <taxon>Thermodesulfobacteria</taxon>
        <taxon>Thermodesulfobacteriales</taxon>
        <taxon>Thermodesulfatatoraceae</taxon>
        <taxon>Thermodesulfatator</taxon>
    </lineage>
</organism>
<reference evidence="2" key="1">
    <citation type="submission" date="2011-04" db="EMBL/GenBank/DDBJ databases">
        <title>The complete genome of Thermodesulfatator indicus DSM 15286.</title>
        <authorList>
            <person name="Lucas S."/>
            <person name="Copeland A."/>
            <person name="Lapidus A."/>
            <person name="Bruce D."/>
            <person name="Goodwin L."/>
            <person name="Pitluck S."/>
            <person name="Peters L."/>
            <person name="Kyrpides N."/>
            <person name="Mavromatis K."/>
            <person name="Pagani I."/>
            <person name="Ivanova N."/>
            <person name="Saunders L."/>
            <person name="Detter J.C."/>
            <person name="Tapia R."/>
            <person name="Han C."/>
            <person name="Land M."/>
            <person name="Hauser L."/>
            <person name="Markowitz V."/>
            <person name="Cheng J.-F."/>
            <person name="Hugenholtz P."/>
            <person name="Woyke T."/>
            <person name="Wu D."/>
            <person name="Spring S."/>
            <person name="Schroeder M."/>
            <person name="Brambilla E."/>
            <person name="Klenk H.-P."/>
            <person name="Eisen J.A."/>
        </authorList>
    </citation>
    <scope>NUCLEOTIDE SEQUENCE [LARGE SCALE GENOMIC DNA]</scope>
    <source>
        <strain evidence="2">DSM 15286 / JCM 11887 / CIR29812</strain>
    </source>
</reference>